<comment type="subcellular location">
    <subcellularLocation>
        <location evidence="1">Cell membrane</location>
        <topology evidence="1">Multi-pass membrane protein</topology>
    </subcellularLocation>
</comment>
<gene>
    <name evidence="10" type="ORF">ACFQQG_12375</name>
</gene>
<feature type="transmembrane region" description="Helical" evidence="7">
    <location>
        <begin position="369"/>
        <end position="390"/>
    </location>
</feature>
<proteinExistence type="predicted"/>
<evidence type="ECO:0000256" key="1">
    <source>
        <dbReference type="ARBA" id="ARBA00004651"/>
    </source>
</evidence>
<dbReference type="RefSeq" id="WP_382185741.1">
    <property type="nucleotide sequence ID" value="NZ_JBHSZI010000001.1"/>
</dbReference>
<evidence type="ECO:0000259" key="8">
    <source>
        <dbReference type="Pfam" id="PF02687"/>
    </source>
</evidence>
<evidence type="ECO:0000256" key="4">
    <source>
        <dbReference type="ARBA" id="ARBA00022692"/>
    </source>
</evidence>
<feature type="transmembrane region" description="Helical" evidence="7">
    <location>
        <begin position="30"/>
        <end position="52"/>
    </location>
</feature>
<keyword evidence="3" id="KW-1003">Cell membrane</keyword>
<name>A0ABD5W567_9EURY</name>
<evidence type="ECO:0000256" key="5">
    <source>
        <dbReference type="ARBA" id="ARBA00022989"/>
    </source>
</evidence>
<comment type="caution">
    <text evidence="10">The sequence shown here is derived from an EMBL/GenBank/DDBJ whole genome shotgun (WGS) entry which is preliminary data.</text>
</comment>
<dbReference type="PANTHER" id="PTHR43738">
    <property type="entry name" value="ABC TRANSPORTER, MEMBRANE PROTEIN"/>
    <property type="match status" value="1"/>
</dbReference>
<evidence type="ECO:0000256" key="7">
    <source>
        <dbReference type="SAM" id="Phobius"/>
    </source>
</evidence>
<accession>A0ABD5W567</accession>
<reference evidence="10 11" key="1">
    <citation type="journal article" date="2019" name="Int. J. Syst. Evol. Microbiol.">
        <title>The Global Catalogue of Microorganisms (GCM) 10K type strain sequencing project: providing services to taxonomists for standard genome sequencing and annotation.</title>
        <authorList>
            <consortium name="The Broad Institute Genomics Platform"/>
            <consortium name="The Broad Institute Genome Sequencing Center for Infectious Disease"/>
            <person name="Wu L."/>
            <person name="Ma J."/>
        </authorList>
    </citation>
    <scope>NUCLEOTIDE SEQUENCE [LARGE SCALE GENOMIC DNA]</scope>
    <source>
        <strain evidence="10 11">JCM 30072</strain>
    </source>
</reference>
<evidence type="ECO:0000313" key="11">
    <source>
        <dbReference type="Proteomes" id="UP001596445"/>
    </source>
</evidence>
<feature type="domain" description="ABC3 transporter permease C-terminal" evidence="8">
    <location>
        <begin position="279"/>
        <end position="394"/>
    </location>
</feature>
<dbReference type="AlphaFoldDB" id="A0ABD5W567"/>
<feature type="transmembrane region" description="Helical" evidence="7">
    <location>
        <begin position="331"/>
        <end position="357"/>
    </location>
</feature>
<dbReference type="InterPro" id="IPR051125">
    <property type="entry name" value="ABC-4/HrtB_transporter"/>
</dbReference>
<feature type="domain" description="MacB-like periplasmic core" evidence="9">
    <location>
        <begin position="30"/>
        <end position="248"/>
    </location>
</feature>
<evidence type="ECO:0000313" key="10">
    <source>
        <dbReference type="EMBL" id="MFC7058809.1"/>
    </source>
</evidence>
<dbReference type="EMBL" id="JBHSZI010000001">
    <property type="protein sequence ID" value="MFC7058809.1"/>
    <property type="molecule type" value="Genomic_DNA"/>
</dbReference>
<evidence type="ECO:0000259" key="9">
    <source>
        <dbReference type="Pfam" id="PF12704"/>
    </source>
</evidence>
<dbReference type="InterPro" id="IPR025857">
    <property type="entry name" value="MacB_PCD"/>
</dbReference>
<feature type="transmembrane region" description="Helical" evidence="7">
    <location>
        <begin position="273"/>
        <end position="295"/>
    </location>
</feature>
<dbReference type="Pfam" id="PF02687">
    <property type="entry name" value="FtsX"/>
    <property type="match status" value="1"/>
</dbReference>
<keyword evidence="11" id="KW-1185">Reference proteome</keyword>
<evidence type="ECO:0000256" key="3">
    <source>
        <dbReference type="ARBA" id="ARBA00022475"/>
    </source>
</evidence>
<evidence type="ECO:0000256" key="6">
    <source>
        <dbReference type="ARBA" id="ARBA00023136"/>
    </source>
</evidence>
<sequence length="403" mass="41664">MWPNRSLLGLLGLGVRRVVGRLTGPRPGRTVASLCGVAIAIAVLVVVTGLALGLAGTTTVAGDDVNYWVVPSDSDIGSTPFAYEGARLSGVHEKATMLSADNRIDHATAVAFELLRLENNQADEAAYVLALGVMPNSDSVAGIDITPLDERYPYYTDREWTGELIASPATETLLGIDEGETLGADGTDRRFTVVSIAEDNPQLGTGEIPLVVVPLAELQSVTTLADSDAGDQILVATDDRSVRDDLEATFPEATITTRSGLSTLNPAPTSLPFAMAVAAGLAALGIGVMFVTTMMGLELTATRQQTAVLSAIGLRYSSLALVVITETLTLAVLGGAVGILVGFAGIFGLNAGIGSLIGLPTAATISPLLAVYGLVVAIGVGLLSVGYPLYLTKRTGTLEELNQ</sequence>
<dbReference type="Proteomes" id="UP001596445">
    <property type="component" value="Unassembled WGS sequence"/>
</dbReference>
<dbReference type="Pfam" id="PF12704">
    <property type="entry name" value="MacB_PCD"/>
    <property type="match status" value="1"/>
</dbReference>
<keyword evidence="4 7" id="KW-0812">Transmembrane</keyword>
<organism evidence="10 11">
    <name type="scientific">Halovenus salina</name>
    <dbReference type="NCBI Taxonomy" id="1510225"/>
    <lineage>
        <taxon>Archaea</taxon>
        <taxon>Methanobacteriati</taxon>
        <taxon>Methanobacteriota</taxon>
        <taxon>Stenosarchaea group</taxon>
        <taxon>Halobacteria</taxon>
        <taxon>Halobacteriales</taxon>
        <taxon>Haloarculaceae</taxon>
        <taxon>Halovenus</taxon>
    </lineage>
</organism>
<keyword evidence="2" id="KW-0813">Transport</keyword>
<dbReference type="GO" id="GO:0005886">
    <property type="term" value="C:plasma membrane"/>
    <property type="evidence" value="ECO:0007669"/>
    <property type="project" value="UniProtKB-SubCell"/>
</dbReference>
<feature type="transmembrane region" description="Helical" evidence="7">
    <location>
        <begin position="307"/>
        <end position="324"/>
    </location>
</feature>
<dbReference type="InterPro" id="IPR003838">
    <property type="entry name" value="ABC3_permease_C"/>
</dbReference>
<keyword evidence="6 7" id="KW-0472">Membrane</keyword>
<dbReference type="PANTHER" id="PTHR43738:SF1">
    <property type="entry name" value="HEMIN TRANSPORT SYSTEM PERMEASE PROTEIN HRTB-RELATED"/>
    <property type="match status" value="1"/>
</dbReference>
<evidence type="ECO:0000256" key="2">
    <source>
        <dbReference type="ARBA" id="ARBA00022448"/>
    </source>
</evidence>
<keyword evidence="5 7" id="KW-1133">Transmembrane helix</keyword>
<protein>
    <submittedName>
        <fullName evidence="10">ABC transporter permease</fullName>
    </submittedName>
</protein>